<evidence type="ECO:0000256" key="6">
    <source>
        <dbReference type="ARBA" id="ARBA00022989"/>
    </source>
</evidence>
<keyword evidence="5 9" id="KW-0812">Transmembrane</keyword>
<name>A0A1I1SLZ3_9BACI</name>
<keyword evidence="2" id="KW-0813">Transport</keyword>
<keyword evidence="7 9" id="KW-0472">Membrane</keyword>
<evidence type="ECO:0000256" key="2">
    <source>
        <dbReference type="ARBA" id="ARBA00022448"/>
    </source>
</evidence>
<dbReference type="GO" id="GO:0022857">
    <property type="term" value="F:transmembrane transporter activity"/>
    <property type="evidence" value="ECO:0007669"/>
    <property type="project" value="TreeGrafter"/>
</dbReference>
<sequence length="160" mass="18497">MDLKKILDKHVEEFFLVITMAIMVLLIFFQSFSRYFLGFSLSWGSELAVYLHIWQIWLGASLGIRLSEHVRIDVFVNLLKGKIKFIVDVFASSIWFLFALFLAYEGSLYVLDLLSNDQTSPTLGIQMGIIYIVIPLSGLLMCIRLIQHIYLLYSKEFKSS</sequence>
<gene>
    <name evidence="11" type="ORF">SAMN05216238_101349</name>
</gene>
<feature type="transmembrane region" description="Helical" evidence="9">
    <location>
        <begin position="47"/>
        <end position="64"/>
    </location>
</feature>
<feature type="transmembrane region" description="Helical" evidence="9">
    <location>
        <begin position="124"/>
        <end position="146"/>
    </location>
</feature>
<dbReference type="EMBL" id="FOMR01000001">
    <property type="protein sequence ID" value="SFD44050.1"/>
    <property type="molecule type" value="Genomic_DNA"/>
</dbReference>
<feature type="transmembrane region" description="Helical" evidence="9">
    <location>
        <begin position="14"/>
        <end position="35"/>
    </location>
</feature>
<evidence type="ECO:0000256" key="7">
    <source>
        <dbReference type="ARBA" id="ARBA00023136"/>
    </source>
</evidence>
<proteinExistence type="inferred from homology"/>
<evidence type="ECO:0000256" key="3">
    <source>
        <dbReference type="ARBA" id="ARBA00022475"/>
    </source>
</evidence>
<feature type="domain" description="Tripartite ATP-independent periplasmic transporters DctQ component" evidence="10">
    <location>
        <begin position="23"/>
        <end position="151"/>
    </location>
</feature>
<dbReference type="GO" id="GO:0015740">
    <property type="term" value="P:C4-dicarboxylate transport"/>
    <property type="evidence" value="ECO:0007669"/>
    <property type="project" value="TreeGrafter"/>
</dbReference>
<dbReference type="RefSeq" id="WP_177183325.1">
    <property type="nucleotide sequence ID" value="NZ_FOMR01000001.1"/>
</dbReference>
<evidence type="ECO:0000313" key="11">
    <source>
        <dbReference type="EMBL" id="SFD44050.1"/>
    </source>
</evidence>
<evidence type="ECO:0000256" key="5">
    <source>
        <dbReference type="ARBA" id="ARBA00022692"/>
    </source>
</evidence>
<keyword evidence="4" id="KW-0997">Cell inner membrane</keyword>
<evidence type="ECO:0000256" key="9">
    <source>
        <dbReference type="SAM" id="Phobius"/>
    </source>
</evidence>
<organism evidence="11 12">
    <name type="scientific">Lentibacillus persicus</name>
    <dbReference type="NCBI Taxonomy" id="640948"/>
    <lineage>
        <taxon>Bacteria</taxon>
        <taxon>Bacillati</taxon>
        <taxon>Bacillota</taxon>
        <taxon>Bacilli</taxon>
        <taxon>Bacillales</taxon>
        <taxon>Bacillaceae</taxon>
        <taxon>Lentibacillus</taxon>
    </lineage>
</organism>
<evidence type="ECO:0000313" key="12">
    <source>
        <dbReference type="Proteomes" id="UP000199474"/>
    </source>
</evidence>
<dbReference type="Proteomes" id="UP000199474">
    <property type="component" value="Unassembled WGS sequence"/>
</dbReference>
<evidence type="ECO:0000256" key="1">
    <source>
        <dbReference type="ARBA" id="ARBA00004429"/>
    </source>
</evidence>
<dbReference type="InterPro" id="IPR007387">
    <property type="entry name" value="TRAP_DctQ"/>
</dbReference>
<evidence type="ECO:0000256" key="4">
    <source>
        <dbReference type="ARBA" id="ARBA00022519"/>
    </source>
</evidence>
<evidence type="ECO:0000259" key="10">
    <source>
        <dbReference type="Pfam" id="PF04290"/>
    </source>
</evidence>
<dbReference type="STRING" id="640948.SAMN05216238_101349"/>
<dbReference type="InterPro" id="IPR055348">
    <property type="entry name" value="DctQ"/>
</dbReference>
<reference evidence="12" key="1">
    <citation type="submission" date="2016-10" db="EMBL/GenBank/DDBJ databases">
        <authorList>
            <person name="Varghese N."/>
            <person name="Submissions S."/>
        </authorList>
    </citation>
    <scope>NUCLEOTIDE SEQUENCE [LARGE SCALE GENOMIC DNA]</scope>
    <source>
        <strain evidence="12">DSM 22530</strain>
    </source>
</reference>
<comment type="subcellular location">
    <subcellularLocation>
        <location evidence="1">Cell inner membrane</location>
        <topology evidence="1">Multi-pass membrane protein</topology>
    </subcellularLocation>
</comment>
<feature type="transmembrane region" description="Helical" evidence="9">
    <location>
        <begin position="85"/>
        <end position="104"/>
    </location>
</feature>
<protein>
    <submittedName>
        <fullName evidence="11">C4-dicarboxylate transporter, DctQ subunit</fullName>
    </submittedName>
</protein>
<accession>A0A1I1SLZ3</accession>
<dbReference type="AlphaFoldDB" id="A0A1I1SLZ3"/>
<dbReference type="GO" id="GO:0005886">
    <property type="term" value="C:plasma membrane"/>
    <property type="evidence" value="ECO:0007669"/>
    <property type="project" value="UniProtKB-SubCell"/>
</dbReference>
<keyword evidence="12" id="KW-1185">Reference proteome</keyword>
<comment type="similarity">
    <text evidence="8">Belongs to the TRAP transporter small permease family.</text>
</comment>
<dbReference type="PANTHER" id="PTHR35011">
    <property type="entry name" value="2,3-DIKETO-L-GULONATE TRAP TRANSPORTER SMALL PERMEASE PROTEIN YIAM"/>
    <property type="match status" value="1"/>
</dbReference>
<keyword evidence="3" id="KW-1003">Cell membrane</keyword>
<dbReference type="PANTHER" id="PTHR35011:SF2">
    <property type="entry name" value="2,3-DIKETO-L-GULONATE TRAP TRANSPORTER SMALL PERMEASE PROTEIN YIAM"/>
    <property type="match status" value="1"/>
</dbReference>
<dbReference type="Pfam" id="PF04290">
    <property type="entry name" value="DctQ"/>
    <property type="match status" value="1"/>
</dbReference>
<evidence type="ECO:0000256" key="8">
    <source>
        <dbReference type="ARBA" id="ARBA00038436"/>
    </source>
</evidence>
<keyword evidence="6 9" id="KW-1133">Transmembrane helix</keyword>